<dbReference type="EMBL" id="QWIV01000005">
    <property type="protein sequence ID" value="RMZ60961.1"/>
    <property type="molecule type" value="Genomic_DNA"/>
</dbReference>
<protein>
    <submittedName>
        <fullName evidence="1">Uncharacterized protein</fullName>
    </submittedName>
</protein>
<gene>
    <name evidence="1" type="ORF">D1632_03035</name>
</gene>
<accession>A0A3M7LE10</accession>
<evidence type="ECO:0000313" key="2">
    <source>
        <dbReference type="Proteomes" id="UP000267524"/>
    </source>
</evidence>
<evidence type="ECO:0000313" key="1">
    <source>
        <dbReference type="EMBL" id="RMZ60961.1"/>
    </source>
</evidence>
<sequence>MKTITKENMINENVEFGIDSRYPNSKEKQSDSVALMQARLERMKKLTKEQIAQAKLLQLKLKMENYINEPLHDNQNNFISFLESYIDTIYSKRNEFAKDINITPVFLSQVINHHREASEEFILKLMIHSEKTFKNIAPFQEKTWYQVYFQEKIYNTLSSQKKWRPSIEKQIKFKELI</sequence>
<dbReference type="Proteomes" id="UP000267524">
    <property type="component" value="Unassembled WGS sequence"/>
</dbReference>
<dbReference type="AlphaFoldDB" id="A0A3M7LE10"/>
<reference evidence="1 2" key="1">
    <citation type="submission" date="2018-08" db="EMBL/GenBank/DDBJ databases">
        <title>Chryseobacterium nematophagum: a novel matrix digesting pathogen of nematodes.</title>
        <authorList>
            <person name="Page A."/>
            <person name="Roberts M."/>
            <person name="Felix M.-A."/>
            <person name="Weir W."/>
        </authorList>
    </citation>
    <scope>NUCLEOTIDE SEQUENCE [LARGE SCALE GENOMIC DNA]</scope>
    <source>
        <strain evidence="1 2">JUb275</strain>
    </source>
</reference>
<comment type="caution">
    <text evidence="1">The sequence shown here is derived from an EMBL/GenBank/DDBJ whole genome shotgun (WGS) entry which is preliminary data.</text>
</comment>
<organism evidence="1 2">
    <name type="scientific">Chryseobacterium nematophagum</name>
    <dbReference type="NCBI Taxonomy" id="2305228"/>
    <lineage>
        <taxon>Bacteria</taxon>
        <taxon>Pseudomonadati</taxon>
        <taxon>Bacteroidota</taxon>
        <taxon>Flavobacteriia</taxon>
        <taxon>Flavobacteriales</taxon>
        <taxon>Weeksellaceae</taxon>
        <taxon>Chryseobacterium group</taxon>
        <taxon>Chryseobacterium</taxon>
    </lineage>
</organism>
<proteinExistence type="predicted"/>
<keyword evidence="2" id="KW-1185">Reference proteome</keyword>
<name>A0A3M7LE10_9FLAO</name>